<gene>
    <name evidence="2" type="ORF">AC631_05860</name>
</gene>
<dbReference type="GeneID" id="26842869"/>
<keyword evidence="3" id="KW-1185">Reference proteome</keyword>
<dbReference type="EMBL" id="LMYN01000305">
    <property type="protein sequence ID" value="KRZ98382.1"/>
    <property type="molecule type" value="Genomic_DNA"/>
</dbReference>
<feature type="chain" id="PRO_5006884442" evidence="1">
    <location>
        <begin position="25"/>
        <end position="121"/>
    </location>
</feature>
<accession>A0A0V1PQV2</accession>
<name>A0A0V1PQV2_9ASCO</name>
<evidence type="ECO:0000313" key="2">
    <source>
        <dbReference type="EMBL" id="KRZ98382.1"/>
    </source>
</evidence>
<proteinExistence type="predicted"/>
<sequence length="121" mass="13326">MFVGFNTILVATSAVSVWAPVAVGDVLNNCWKNEENRPFPNQINDGQDALKRRMATWISNINCAKAVGRQVGVLGLGTAGFRYIAGMNKREEHDVISLGYRPITPNTIDFMCLAQDLSLLK</sequence>
<dbReference type="Proteomes" id="UP000054251">
    <property type="component" value="Unassembled WGS sequence"/>
</dbReference>
<reference evidence="2 3" key="1">
    <citation type="submission" date="2015-11" db="EMBL/GenBank/DDBJ databases">
        <title>The genome of Debaryomyces fabryi.</title>
        <authorList>
            <person name="Tafer H."/>
            <person name="Lopandic K."/>
        </authorList>
    </citation>
    <scope>NUCLEOTIDE SEQUENCE [LARGE SCALE GENOMIC DNA]</scope>
    <source>
        <strain evidence="2 3">CBS 789</strain>
    </source>
</reference>
<keyword evidence="1" id="KW-0732">Signal</keyword>
<protein>
    <submittedName>
        <fullName evidence="2">Uncharacterized protein</fullName>
    </submittedName>
</protein>
<evidence type="ECO:0000256" key="1">
    <source>
        <dbReference type="SAM" id="SignalP"/>
    </source>
</evidence>
<evidence type="ECO:0000313" key="3">
    <source>
        <dbReference type="Proteomes" id="UP000054251"/>
    </source>
</evidence>
<feature type="signal peptide" evidence="1">
    <location>
        <begin position="1"/>
        <end position="24"/>
    </location>
</feature>
<comment type="caution">
    <text evidence="2">The sequence shown here is derived from an EMBL/GenBank/DDBJ whole genome shotgun (WGS) entry which is preliminary data.</text>
</comment>
<organism evidence="2 3">
    <name type="scientific">Debaryomyces fabryi</name>
    <dbReference type="NCBI Taxonomy" id="58627"/>
    <lineage>
        <taxon>Eukaryota</taxon>
        <taxon>Fungi</taxon>
        <taxon>Dikarya</taxon>
        <taxon>Ascomycota</taxon>
        <taxon>Saccharomycotina</taxon>
        <taxon>Pichiomycetes</taxon>
        <taxon>Debaryomycetaceae</taxon>
        <taxon>Debaryomyces</taxon>
    </lineage>
</organism>
<dbReference type="AlphaFoldDB" id="A0A0V1PQV2"/>
<dbReference type="RefSeq" id="XP_015464485.1">
    <property type="nucleotide sequence ID" value="XM_015614689.1"/>
</dbReference>